<comment type="caution">
    <text evidence="2">The sequence shown here is derived from an EMBL/GenBank/DDBJ whole genome shotgun (WGS) entry which is preliminary data.</text>
</comment>
<organism evidence="2 3">
    <name type="scientific">Trichinella nativa</name>
    <dbReference type="NCBI Taxonomy" id="6335"/>
    <lineage>
        <taxon>Eukaryota</taxon>
        <taxon>Metazoa</taxon>
        <taxon>Ecdysozoa</taxon>
        <taxon>Nematoda</taxon>
        <taxon>Enoplea</taxon>
        <taxon>Dorylaimia</taxon>
        <taxon>Trichinellida</taxon>
        <taxon>Trichinellidae</taxon>
        <taxon>Trichinella</taxon>
    </lineage>
</organism>
<evidence type="ECO:0000313" key="3">
    <source>
        <dbReference type="Proteomes" id="UP000243006"/>
    </source>
</evidence>
<dbReference type="GO" id="GO:0004683">
    <property type="term" value="F:calcium/calmodulin-dependent protein kinase activity"/>
    <property type="evidence" value="ECO:0007669"/>
    <property type="project" value="InterPro"/>
</dbReference>
<dbReference type="InterPro" id="IPR032710">
    <property type="entry name" value="NTF2-like_dom_sf"/>
</dbReference>
<sequence length="174" mass="20275">MPLPDPIMMFMRKLAPICCCSVRIGPLRWRCAISSCRKMCDPNMTCFEPESLGNLIEGMDFHKFYFDHSLSFCVLFLILLFITVQQLSSVEEVCFSGQLPGKMNCKTTLLNPHVHVMGDDAACIAYVRLTQYIDRNREAQSQKSEESRVWWRRDGKWQCVHFHRSNVCYHRDAL</sequence>
<gene>
    <name evidence="2" type="ORF">D917_02119</name>
</gene>
<accession>A0A1Y3EIA1</accession>
<dbReference type="Proteomes" id="UP000243006">
    <property type="component" value="Unassembled WGS sequence"/>
</dbReference>
<evidence type="ECO:0000313" key="2">
    <source>
        <dbReference type="EMBL" id="OUC44892.1"/>
    </source>
</evidence>
<name>A0A1Y3EIA1_9BILA</name>
<dbReference type="SUPFAM" id="SSF54427">
    <property type="entry name" value="NTF2-like"/>
    <property type="match status" value="1"/>
</dbReference>
<reference evidence="2 3" key="1">
    <citation type="submission" date="2015-04" db="EMBL/GenBank/DDBJ databases">
        <title>Draft genome of the roundworm Trichinella nativa.</title>
        <authorList>
            <person name="Mitreva M."/>
        </authorList>
    </citation>
    <scope>NUCLEOTIDE SEQUENCE [LARGE SCALE GENOMIC DNA]</scope>
    <source>
        <strain evidence="2 3">ISS45</strain>
    </source>
</reference>
<dbReference type="Gene3D" id="3.10.450.50">
    <property type="match status" value="1"/>
</dbReference>
<feature type="domain" description="Calcium/calmodulin-dependent protein kinase II association-domain" evidence="1">
    <location>
        <begin position="104"/>
        <end position="166"/>
    </location>
</feature>
<keyword evidence="2" id="KW-0418">Kinase</keyword>
<dbReference type="AlphaFoldDB" id="A0A1Y3EIA1"/>
<dbReference type="GO" id="GO:0005516">
    <property type="term" value="F:calmodulin binding"/>
    <property type="evidence" value="ECO:0007669"/>
    <property type="project" value="InterPro"/>
</dbReference>
<evidence type="ECO:0000259" key="1">
    <source>
        <dbReference type="Pfam" id="PF08332"/>
    </source>
</evidence>
<protein>
    <submittedName>
        <fullName evidence="2">Calcium/calmodulin dependent protein kinase II Association</fullName>
    </submittedName>
</protein>
<dbReference type="InterPro" id="IPR013543">
    <property type="entry name" value="Ca/CaM-dep_prot_kinase-assoc"/>
</dbReference>
<keyword evidence="2" id="KW-0808">Transferase</keyword>
<dbReference type="EMBL" id="LVZM01011444">
    <property type="protein sequence ID" value="OUC44892.1"/>
    <property type="molecule type" value="Genomic_DNA"/>
</dbReference>
<proteinExistence type="predicted"/>
<feature type="domain" description="Calcium/calmodulin-dependent protein kinase II association-domain" evidence="1">
    <location>
        <begin position="36"/>
        <end position="71"/>
    </location>
</feature>
<dbReference type="Pfam" id="PF08332">
    <property type="entry name" value="CaMKII_AD"/>
    <property type="match status" value="2"/>
</dbReference>